<proteinExistence type="inferred from homology"/>
<dbReference type="GO" id="GO:0052572">
    <property type="term" value="P:response to host immune response"/>
    <property type="evidence" value="ECO:0007669"/>
    <property type="project" value="TreeGrafter"/>
</dbReference>
<sequence>MSFWMWPPEVNSVLLLEGPGSGPMLEAAGAWDGIGAELSSAANAFGSITSDLGGQAWQGAASASMTAAASRYVDWLGRIAAQAEQSAAQAREAAIAYEAALAGIVHPELISANRGQLVSLVVSNLFGQNAPAIAAAEAAYEQMWAQDVVAMGGYHSSASATVALLAPWEQALQNLPGLPGELAKAIGNGFALVEQEIQQTPTALATAFTRVSDTVITGIFGSPANPPFPATQAGTFTGTPSLATRIEEAALWPVKPLLNLSGLETQISAPGSPLLALFASDIPPLSWFLGNSPPPFLNLLLGETVQYTSYNGMSVVQITPAHPTGEYVVAIHGGAFIFPPSFLHWINYSVMAQQTGATVQVPIYPLLQQGGTAGTVVPTMAGFISTQIAQHQASNVSVIGDSAGGNLALAATQYLVDHGSPVPSSMVLVSPWLDVGMTNPNIALIQDPLLPVGPAQQIGKVWAGNLDVNDPLVSPLNGSLSGLPPTYVYSGNLDILAADVLGLQQAAASQGAPISFVLANGQIHDWILLTPDGFQYWAQINRQLGIAA</sequence>
<protein>
    <submittedName>
        <fullName evidence="4">Triacylglycerol lipase</fullName>
        <ecNumber evidence="4">3.1.1.3</ecNumber>
    </submittedName>
</protein>
<name>A0A498PWJ1_9MYCO</name>
<dbReference type="FunFam" id="1.20.1260.20:FF:000001">
    <property type="entry name" value="PPE family protein PPE41"/>
    <property type="match status" value="1"/>
</dbReference>
<accession>A0A498PWJ1</accession>
<dbReference type="InterPro" id="IPR013094">
    <property type="entry name" value="AB_hydrolase_3"/>
</dbReference>
<dbReference type="Pfam" id="PF00823">
    <property type="entry name" value="PPE"/>
    <property type="match status" value="1"/>
</dbReference>
<dbReference type="Gene3D" id="1.20.1260.20">
    <property type="entry name" value="PPE superfamily"/>
    <property type="match status" value="1"/>
</dbReference>
<gene>
    <name evidence="4" type="primary">lipY_10</name>
    <name evidence="4" type="ORF">LAUMK136_01492</name>
</gene>
<evidence type="ECO:0000259" key="2">
    <source>
        <dbReference type="Pfam" id="PF00823"/>
    </source>
</evidence>
<feature type="domain" description="Alpha/beta hydrolase fold-3" evidence="3">
    <location>
        <begin position="328"/>
        <end position="527"/>
    </location>
</feature>
<dbReference type="GO" id="GO:0004806">
    <property type="term" value="F:triacylglycerol lipase activity"/>
    <property type="evidence" value="ECO:0007669"/>
    <property type="project" value="UniProtKB-EC"/>
</dbReference>
<dbReference type="SUPFAM" id="SSF140459">
    <property type="entry name" value="PE/PPE dimer-like"/>
    <property type="match status" value="1"/>
</dbReference>
<dbReference type="InterPro" id="IPR000030">
    <property type="entry name" value="PPE_dom"/>
</dbReference>
<dbReference type="Proteomes" id="UP000273307">
    <property type="component" value="Unassembled WGS sequence"/>
</dbReference>
<dbReference type="PANTHER" id="PTHR46766">
    <property type="entry name" value="GLUTAMINE-RICH PROTEIN 2"/>
    <property type="match status" value="1"/>
</dbReference>
<reference evidence="4 5" key="1">
    <citation type="submission" date="2018-09" db="EMBL/GenBank/DDBJ databases">
        <authorList>
            <person name="Tagini F."/>
        </authorList>
    </citation>
    <scope>NUCLEOTIDE SEQUENCE [LARGE SCALE GENOMIC DNA]</scope>
    <source>
        <strain evidence="4 5">MK136</strain>
    </source>
</reference>
<dbReference type="SUPFAM" id="SSF53474">
    <property type="entry name" value="alpha/beta-Hydrolases"/>
    <property type="match status" value="1"/>
</dbReference>
<evidence type="ECO:0000256" key="1">
    <source>
        <dbReference type="ARBA" id="ARBA00010652"/>
    </source>
</evidence>
<dbReference type="Gene3D" id="3.40.50.1820">
    <property type="entry name" value="alpha/beta hydrolase"/>
    <property type="match status" value="1"/>
</dbReference>
<evidence type="ECO:0000313" key="5">
    <source>
        <dbReference type="Proteomes" id="UP000273307"/>
    </source>
</evidence>
<dbReference type="AlphaFoldDB" id="A0A498PWJ1"/>
<dbReference type="InterPro" id="IPR038332">
    <property type="entry name" value="PPE_sf"/>
</dbReference>
<evidence type="ECO:0000313" key="4">
    <source>
        <dbReference type="EMBL" id="VBA36632.1"/>
    </source>
</evidence>
<dbReference type="EMBL" id="UPHP01000037">
    <property type="protein sequence ID" value="VBA36632.1"/>
    <property type="molecule type" value="Genomic_DNA"/>
</dbReference>
<comment type="similarity">
    <text evidence="1">Belongs to the mycobacterial PPE family.</text>
</comment>
<keyword evidence="4" id="KW-0378">Hydrolase</keyword>
<dbReference type="InterPro" id="IPR029058">
    <property type="entry name" value="AB_hydrolase_fold"/>
</dbReference>
<dbReference type="Pfam" id="PF07859">
    <property type="entry name" value="Abhydrolase_3"/>
    <property type="match status" value="1"/>
</dbReference>
<dbReference type="PANTHER" id="PTHR46766:SF1">
    <property type="entry name" value="GLUTAMINE-RICH PROTEIN 2"/>
    <property type="match status" value="1"/>
</dbReference>
<keyword evidence="5" id="KW-1185">Reference proteome</keyword>
<feature type="domain" description="PPE" evidence="2">
    <location>
        <begin position="3"/>
        <end position="163"/>
    </location>
</feature>
<organism evidence="4 5">
    <name type="scientific">Mycobacterium attenuatum</name>
    <dbReference type="NCBI Taxonomy" id="2341086"/>
    <lineage>
        <taxon>Bacteria</taxon>
        <taxon>Bacillati</taxon>
        <taxon>Actinomycetota</taxon>
        <taxon>Actinomycetes</taxon>
        <taxon>Mycobacteriales</taxon>
        <taxon>Mycobacteriaceae</taxon>
        <taxon>Mycobacterium</taxon>
    </lineage>
</organism>
<evidence type="ECO:0000259" key="3">
    <source>
        <dbReference type="Pfam" id="PF07859"/>
    </source>
</evidence>
<dbReference type="EC" id="3.1.1.3" evidence="4"/>